<evidence type="ECO:0000256" key="1">
    <source>
        <dbReference type="SAM" id="Phobius"/>
    </source>
</evidence>
<dbReference type="Proteomes" id="UP001169069">
    <property type="component" value="Unassembled WGS sequence"/>
</dbReference>
<gene>
    <name evidence="2" type="ORF">PGH07_07745</name>
</gene>
<keyword evidence="1" id="KW-0472">Membrane</keyword>
<name>A0ABT7QZ03_9BACT</name>
<feature type="transmembrane region" description="Helical" evidence="1">
    <location>
        <begin position="100"/>
        <end position="119"/>
    </location>
</feature>
<dbReference type="EMBL" id="JAQIBD010000002">
    <property type="protein sequence ID" value="MDM5272069.1"/>
    <property type="molecule type" value="Genomic_DNA"/>
</dbReference>
<reference evidence="2" key="1">
    <citation type="submission" date="2023-01" db="EMBL/GenBank/DDBJ databases">
        <title>Sulfurovum sp. zt1-1 genome assembly.</title>
        <authorList>
            <person name="Wang J."/>
        </authorList>
    </citation>
    <scope>NUCLEOTIDE SEQUENCE</scope>
    <source>
        <strain evidence="2">Zt1-1</strain>
    </source>
</reference>
<feature type="transmembrane region" description="Helical" evidence="1">
    <location>
        <begin position="36"/>
        <end position="58"/>
    </location>
</feature>
<keyword evidence="3" id="KW-1185">Reference proteome</keyword>
<protein>
    <submittedName>
        <fullName evidence="2">Uncharacterized protein</fullName>
    </submittedName>
</protein>
<dbReference type="RefSeq" id="WP_289413815.1">
    <property type="nucleotide sequence ID" value="NZ_JAQIBD010000002.1"/>
</dbReference>
<accession>A0ABT7QZ03</accession>
<proteinExistence type="predicted"/>
<organism evidence="2 3">
    <name type="scientific">Sulfurovum zhangzhouensis</name>
    <dbReference type="NCBI Taxonomy" id="3019067"/>
    <lineage>
        <taxon>Bacteria</taxon>
        <taxon>Pseudomonadati</taxon>
        <taxon>Campylobacterota</taxon>
        <taxon>Epsilonproteobacteria</taxon>
        <taxon>Campylobacterales</taxon>
        <taxon>Sulfurovaceae</taxon>
        <taxon>Sulfurovum</taxon>
    </lineage>
</organism>
<comment type="caution">
    <text evidence="2">The sequence shown here is derived from an EMBL/GenBank/DDBJ whole genome shotgun (WGS) entry which is preliminary data.</text>
</comment>
<keyword evidence="1" id="KW-0812">Transmembrane</keyword>
<evidence type="ECO:0000313" key="3">
    <source>
        <dbReference type="Proteomes" id="UP001169069"/>
    </source>
</evidence>
<feature type="transmembrane region" description="Helical" evidence="1">
    <location>
        <begin position="70"/>
        <end position="88"/>
    </location>
</feature>
<sequence>MTSANILNAKVANGAMAASGSGMVVSPLFGAGTGEIVLYALGFLFSVIAFAYNEYHVNKSENKKQALSKAARYIGVGMFTYPSAYVYAGNNIWNYSAFQGLSGVVATLTIVALMDAWLIGRAKRLEEKGEL</sequence>
<keyword evidence="1" id="KW-1133">Transmembrane helix</keyword>
<evidence type="ECO:0000313" key="2">
    <source>
        <dbReference type="EMBL" id="MDM5272069.1"/>
    </source>
</evidence>